<dbReference type="Proteomes" id="UP001062846">
    <property type="component" value="Chromosome 3"/>
</dbReference>
<name>A0ACC0PDV3_RHOML</name>
<protein>
    <submittedName>
        <fullName evidence="1">Uncharacterized protein</fullName>
    </submittedName>
</protein>
<evidence type="ECO:0000313" key="2">
    <source>
        <dbReference type="Proteomes" id="UP001062846"/>
    </source>
</evidence>
<proteinExistence type="predicted"/>
<organism evidence="1 2">
    <name type="scientific">Rhododendron molle</name>
    <name type="common">Chinese azalea</name>
    <name type="synonym">Azalea mollis</name>
    <dbReference type="NCBI Taxonomy" id="49168"/>
    <lineage>
        <taxon>Eukaryota</taxon>
        <taxon>Viridiplantae</taxon>
        <taxon>Streptophyta</taxon>
        <taxon>Embryophyta</taxon>
        <taxon>Tracheophyta</taxon>
        <taxon>Spermatophyta</taxon>
        <taxon>Magnoliopsida</taxon>
        <taxon>eudicotyledons</taxon>
        <taxon>Gunneridae</taxon>
        <taxon>Pentapetalae</taxon>
        <taxon>asterids</taxon>
        <taxon>Ericales</taxon>
        <taxon>Ericaceae</taxon>
        <taxon>Ericoideae</taxon>
        <taxon>Rhodoreae</taxon>
        <taxon>Rhododendron</taxon>
    </lineage>
</organism>
<gene>
    <name evidence="1" type="ORF">RHMOL_Rhmol03G0074400</name>
</gene>
<keyword evidence="2" id="KW-1185">Reference proteome</keyword>
<comment type="caution">
    <text evidence="1">The sequence shown here is derived from an EMBL/GenBank/DDBJ whole genome shotgun (WGS) entry which is preliminary data.</text>
</comment>
<reference evidence="1" key="1">
    <citation type="submission" date="2022-02" db="EMBL/GenBank/DDBJ databases">
        <title>Plant Genome Project.</title>
        <authorList>
            <person name="Zhang R.-G."/>
        </authorList>
    </citation>
    <scope>NUCLEOTIDE SEQUENCE</scope>
    <source>
        <strain evidence="1">AT1</strain>
    </source>
</reference>
<dbReference type="EMBL" id="CM046390">
    <property type="protein sequence ID" value="KAI8562933.1"/>
    <property type="molecule type" value="Genomic_DNA"/>
</dbReference>
<evidence type="ECO:0000313" key="1">
    <source>
        <dbReference type="EMBL" id="KAI8562933.1"/>
    </source>
</evidence>
<accession>A0ACC0PDV3</accession>
<sequence length="503" mass="55609">MSGAQPSNTAAAGPGQQSMNRRLLFSSMKPPFVPHEDYHRFPSSKDTAHRVGGSDQVAEAIVVKSPWYMYDVSVVDLVVPILQIYVSQQLKRKSGTDFIDAGSSEWTSSPGCTDTTNSPLRTPVSGKGGRIYGRSKVSKNNRSGPQTPMSNVDSPSPLTPAGSCRYDSSLGNFGNACHAFSGLLTKKFINLIKHAEDGMLDLNNAAETLEVQKRRIYDITNVLEGIGLIEKKLKNRIHWKGLDALRPGELDDDITGLQAEVEKLTMEERTLDDRIREMQERLRDLSEDENNQKWLFVTEEDIKSLPSFQNETLIAIKAPHGTTLEVPDPDEAVDYPQRRYRIILRSTMGPIDVYLVSQFEEKFEEVNGVEPSTSFPVASSSGSNENAATEMTPVVSSRVEFEPPAQYSHRMSSDPNVSQDNAGGIMRIVPSDINDDADYWLLSEADISITDLWKTDSTAVVEWDGVDILREEFGMAEIGTPRPQTPPCGSTEVASAVVSFNKR</sequence>